<dbReference type="Proteomes" id="UP001610657">
    <property type="component" value="Unassembled WGS sequence"/>
</dbReference>
<evidence type="ECO:0000313" key="2">
    <source>
        <dbReference type="Proteomes" id="UP001610657"/>
    </source>
</evidence>
<proteinExistence type="predicted"/>
<dbReference type="InterPro" id="IPR007505">
    <property type="entry name" value="PDDEXK_7"/>
</dbReference>
<evidence type="ECO:0000313" key="1">
    <source>
        <dbReference type="EMBL" id="MFH7519294.1"/>
    </source>
</evidence>
<dbReference type="EMBL" id="JAVCQK010000663">
    <property type="protein sequence ID" value="MFH7519294.1"/>
    <property type="molecule type" value="Genomic_DNA"/>
</dbReference>
<protein>
    <submittedName>
        <fullName evidence="1">Nuclease domain-containing protein</fullName>
    </submittedName>
</protein>
<feature type="non-terminal residue" evidence="1">
    <location>
        <position position="1"/>
    </location>
</feature>
<comment type="caution">
    <text evidence="1">The sequence shown here is derived from an EMBL/GenBank/DDBJ whole genome shotgun (WGS) entry which is preliminary data.</text>
</comment>
<dbReference type="Pfam" id="PF04411">
    <property type="entry name" value="PDDEXK_7"/>
    <property type="match status" value="1"/>
</dbReference>
<reference evidence="1 2" key="1">
    <citation type="submission" date="2023-08" db="EMBL/GenBank/DDBJ databases">
        <title>Genomic and mutational analysis of Pseudomonas syringae pv. tagetis EB037 pathogenicity on sunflower.</title>
        <authorList>
            <person name="Maul J.E."/>
        </authorList>
    </citation>
    <scope>NUCLEOTIDE SEQUENCE [LARGE SCALE GENOMIC DNA]</scope>
    <source>
        <strain evidence="1 2">EB037_T1</strain>
    </source>
</reference>
<organism evidence="1 2">
    <name type="scientific">Pseudomonas syringae pv. tagetis</name>
    <dbReference type="NCBI Taxonomy" id="129140"/>
    <lineage>
        <taxon>Bacteria</taxon>
        <taxon>Pseudomonadati</taxon>
        <taxon>Pseudomonadota</taxon>
        <taxon>Gammaproteobacteria</taxon>
        <taxon>Pseudomonadales</taxon>
        <taxon>Pseudomonadaceae</taxon>
        <taxon>Pseudomonas</taxon>
    </lineage>
</organism>
<sequence>EKSKRAERRFKNIHTGEDIILEYQYSTSKKDVPTVQQKPDSMLSIGKIGKNYNFQYFFDAKYRIDFGEDETSRPGPQQD</sequence>
<keyword evidence="2" id="KW-1185">Reference proteome</keyword>
<gene>
    <name evidence="1" type="ORF">RA271_29810</name>
</gene>
<dbReference type="RefSeq" id="WP_395577984.1">
    <property type="nucleotide sequence ID" value="NZ_JAVCQK010000663.1"/>
</dbReference>
<name>A0ABW7NX04_9PSED</name>
<accession>A0ABW7NX04</accession>
<feature type="non-terminal residue" evidence="1">
    <location>
        <position position="79"/>
    </location>
</feature>